<dbReference type="Proteomes" id="UP001157502">
    <property type="component" value="Chromosome 20"/>
</dbReference>
<reference evidence="1" key="1">
    <citation type="submission" date="2021-05" db="EMBL/GenBank/DDBJ databases">
        <authorList>
            <person name="Pan Q."/>
            <person name="Jouanno E."/>
            <person name="Zahm M."/>
            <person name="Klopp C."/>
            <person name="Cabau C."/>
            <person name="Louis A."/>
            <person name="Berthelot C."/>
            <person name="Parey E."/>
            <person name="Roest Crollius H."/>
            <person name="Montfort J."/>
            <person name="Robinson-Rechavi M."/>
            <person name="Bouchez O."/>
            <person name="Lampietro C."/>
            <person name="Lopez Roques C."/>
            <person name="Donnadieu C."/>
            <person name="Postlethwait J."/>
            <person name="Bobe J."/>
            <person name="Dillon D."/>
            <person name="Chandos A."/>
            <person name="von Hippel F."/>
            <person name="Guiguen Y."/>
        </authorList>
    </citation>
    <scope>NUCLEOTIDE SEQUENCE</scope>
    <source>
        <strain evidence="1">YG-Jan2019</strain>
    </source>
</reference>
<dbReference type="EMBL" id="CM055747">
    <property type="protein sequence ID" value="KAJ7996094.1"/>
    <property type="molecule type" value="Genomic_DNA"/>
</dbReference>
<evidence type="ECO:0000313" key="1">
    <source>
        <dbReference type="EMBL" id="KAJ7996094.1"/>
    </source>
</evidence>
<comment type="caution">
    <text evidence="1">The sequence shown here is derived from an EMBL/GenBank/DDBJ whole genome shotgun (WGS) entry which is preliminary data.</text>
</comment>
<sequence length="106" mass="11528">MTKGQERFGLVELPLLPVFVSGSPRLELLKEETRADGDRHGIDSLAIASVEVPVTVECGPWGEKMPFHHVRSTLLYTGSLLSRTLSEGSEAFQLTSISTEELGGQC</sequence>
<organism evidence="1 2">
    <name type="scientific">Dallia pectoralis</name>
    <name type="common">Alaska blackfish</name>
    <dbReference type="NCBI Taxonomy" id="75939"/>
    <lineage>
        <taxon>Eukaryota</taxon>
        <taxon>Metazoa</taxon>
        <taxon>Chordata</taxon>
        <taxon>Craniata</taxon>
        <taxon>Vertebrata</taxon>
        <taxon>Euteleostomi</taxon>
        <taxon>Actinopterygii</taxon>
        <taxon>Neopterygii</taxon>
        <taxon>Teleostei</taxon>
        <taxon>Protacanthopterygii</taxon>
        <taxon>Esociformes</taxon>
        <taxon>Umbridae</taxon>
        <taxon>Dallia</taxon>
    </lineage>
</organism>
<evidence type="ECO:0000313" key="2">
    <source>
        <dbReference type="Proteomes" id="UP001157502"/>
    </source>
</evidence>
<keyword evidence="2" id="KW-1185">Reference proteome</keyword>
<proteinExistence type="predicted"/>
<name>A0ACC2FXF1_DALPE</name>
<gene>
    <name evidence="1" type="ORF">DPEC_G00233510</name>
</gene>
<accession>A0ACC2FXF1</accession>
<protein>
    <submittedName>
        <fullName evidence="1">Uncharacterized protein</fullName>
    </submittedName>
</protein>